<protein>
    <submittedName>
        <fullName evidence="1">Uncharacterized protein</fullName>
    </submittedName>
</protein>
<organism evidence="1 2">
    <name type="scientific">Ixodes persulcatus</name>
    <name type="common">Taiga tick</name>
    <dbReference type="NCBI Taxonomy" id="34615"/>
    <lineage>
        <taxon>Eukaryota</taxon>
        <taxon>Metazoa</taxon>
        <taxon>Ecdysozoa</taxon>
        <taxon>Arthropoda</taxon>
        <taxon>Chelicerata</taxon>
        <taxon>Arachnida</taxon>
        <taxon>Acari</taxon>
        <taxon>Parasitiformes</taxon>
        <taxon>Ixodida</taxon>
        <taxon>Ixodoidea</taxon>
        <taxon>Ixodidae</taxon>
        <taxon>Ixodinae</taxon>
        <taxon>Ixodes</taxon>
    </lineage>
</organism>
<comment type="caution">
    <text evidence="1">The sequence shown here is derived from an EMBL/GenBank/DDBJ whole genome shotgun (WGS) entry which is preliminary data.</text>
</comment>
<proteinExistence type="predicted"/>
<keyword evidence="2" id="KW-1185">Reference proteome</keyword>
<gene>
    <name evidence="1" type="ORF">HPB47_008129</name>
</gene>
<dbReference type="Proteomes" id="UP000805193">
    <property type="component" value="Unassembled WGS sequence"/>
</dbReference>
<accession>A0AC60P5H5</accession>
<sequence>MAAGNFALRDLMFLADVATSTGLAERNSAAMTAALSPDTPTVSPVVSMPQSTEMSRESTAWVAAFAHALRSMQRETPTPKTLIRIPVPEYSGHSDRAMSATDFLLAIQRYRKATGLTEKETLGRVLPVALVGPAATWHRLVGESAGTLDEFTALFRQEFLLADYLPRMRRELEERTQAPAEPFAEYLRAMQELLQIADPNATNQEQVERVVRQAHPTFSRYLRGRPFGSLSELAQEARRVQADILAERRYHLPPAPTDTLEPRCAWHGPVPRGYRRGEAAMAAARGEPSGNPWELTDDALEPGSRRGGSAALHATEFRPTGAPRIAAAQEQAAADPLPQRGERIGRPTGENPIPGWRGNCLAAPRHLCQVGLIGALVNARCDSPPGAMRGWKSKVTEHCTPASCVASRTSNEAPPAVVPAGEYAARRRGVQPRLVFVQTATHPFVVSQEHTSANLTHEGPHSPSLTLIFTGEVKVTGEWEGRVREIEAELKAEGEKRVGLEAQVEELTGQLNHEREQRVGLEKQVEELGEVWKPGLEECKRECDSRVERLEGVIRASESSEGRKGEVSVLAVRTASLQAGVAGSLESSLLTGGLDDAGELSDPRLNSAFEQQASGSQVTADKSQDKGAQVPGGSRVLVVGSTG</sequence>
<evidence type="ECO:0000313" key="1">
    <source>
        <dbReference type="EMBL" id="KAG0414682.1"/>
    </source>
</evidence>
<name>A0AC60P5H5_IXOPE</name>
<evidence type="ECO:0000313" key="2">
    <source>
        <dbReference type="Proteomes" id="UP000805193"/>
    </source>
</evidence>
<dbReference type="EMBL" id="JABSTQ010011155">
    <property type="protein sequence ID" value="KAG0414682.1"/>
    <property type="molecule type" value="Genomic_DNA"/>
</dbReference>
<reference evidence="1 2" key="1">
    <citation type="journal article" date="2020" name="Cell">
        <title>Large-Scale Comparative Analyses of Tick Genomes Elucidate Their Genetic Diversity and Vector Capacities.</title>
        <authorList>
            <consortium name="Tick Genome and Microbiome Consortium (TIGMIC)"/>
            <person name="Jia N."/>
            <person name="Wang J."/>
            <person name="Shi W."/>
            <person name="Du L."/>
            <person name="Sun Y."/>
            <person name="Zhan W."/>
            <person name="Jiang J.F."/>
            <person name="Wang Q."/>
            <person name="Zhang B."/>
            <person name="Ji P."/>
            <person name="Bell-Sakyi L."/>
            <person name="Cui X.M."/>
            <person name="Yuan T.T."/>
            <person name="Jiang B.G."/>
            <person name="Yang W.F."/>
            <person name="Lam T.T."/>
            <person name="Chang Q.C."/>
            <person name="Ding S.J."/>
            <person name="Wang X.J."/>
            <person name="Zhu J.G."/>
            <person name="Ruan X.D."/>
            <person name="Zhao L."/>
            <person name="Wei J.T."/>
            <person name="Ye R.Z."/>
            <person name="Que T.C."/>
            <person name="Du C.H."/>
            <person name="Zhou Y.H."/>
            <person name="Cheng J.X."/>
            <person name="Dai P.F."/>
            <person name="Guo W.B."/>
            <person name="Han X.H."/>
            <person name="Huang E.J."/>
            <person name="Li L.F."/>
            <person name="Wei W."/>
            <person name="Gao Y.C."/>
            <person name="Liu J.Z."/>
            <person name="Shao H.Z."/>
            <person name="Wang X."/>
            <person name="Wang C.C."/>
            <person name="Yang T.C."/>
            <person name="Huo Q.B."/>
            <person name="Li W."/>
            <person name="Chen H.Y."/>
            <person name="Chen S.E."/>
            <person name="Zhou L.G."/>
            <person name="Ni X.B."/>
            <person name="Tian J.H."/>
            <person name="Sheng Y."/>
            <person name="Liu T."/>
            <person name="Pan Y.S."/>
            <person name="Xia L.Y."/>
            <person name="Li J."/>
            <person name="Zhao F."/>
            <person name="Cao W.C."/>
        </authorList>
    </citation>
    <scope>NUCLEOTIDE SEQUENCE [LARGE SCALE GENOMIC DNA]</scope>
    <source>
        <strain evidence="1">Iper-2018</strain>
    </source>
</reference>